<organism evidence="4 5">
    <name type="scientific">Lomentospora prolificans</name>
    <dbReference type="NCBI Taxonomy" id="41688"/>
    <lineage>
        <taxon>Eukaryota</taxon>
        <taxon>Fungi</taxon>
        <taxon>Dikarya</taxon>
        <taxon>Ascomycota</taxon>
        <taxon>Pezizomycotina</taxon>
        <taxon>Sordariomycetes</taxon>
        <taxon>Hypocreomycetidae</taxon>
        <taxon>Microascales</taxon>
        <taxon>Microascaceae</taxon>
        <taxon>Lomentospora</taxon>
    </lineage>
</organism>
<dbReference type="Gene3D" id="3.60.130.10">
    <property type="entry name" value="Clavaminate synthase-like"/>
    <property type="match status" value="1"/>
</dbReference>
<feature type="region of interest" description="Disordered" evidence="2">
    <location>
        <begin position="1"/>
        <end position="21"/>
    </location>
</feature>
<proteinExistence type="predicted"/>
<dbReference type="Proteomes" id="UP000233524">
    <property type="component" value="Unassembled WGS sequence"/>
</dbReference>
<name>A0A2N3N0Y7_9PEZI</name>
<comment type="caution">
    <text evidence="4">The sequence shown here is derived from an EMBL/GenBank/DDBJ whole genome shotgun (WGS) entry which is preliminary data.</text>
</comment>
<dbReference type="AlphaFoldDB" id="A0A2N3N0Y7"/>
<evidence type="ECO:0000256" key="1">
    <source>
        <dbReference type="ARBA" id="ARBA00023002"/>
    </source>
</evidence>
<keyword evidence="1" id="KW-0560">Oxidoreductase</keyword>
<dbReference type="GO" id="GO:0016491">
    <property type="term" value="F:oxidoreductase activity"/>
    <property type="evidence" value="ECO:0007669"/>
    <property type="project" value="UniProtKB-KW"/>
</dbReference>
<dbReference type="OrthoDB" id="272271at2759"/>
<accession>A0A2N3N0Y7</accession>
<dbReference type="EMBL" id="NLAX01001139">
    <property type="protein sequence ID" value="PKS06081.1"/>
    <property type="molecule type" value="Genomic_DNA"/>
</dbReference>
<dbReference type="SUPFAM" id="SSF51197">
    <property type="entry name" value="Clavaminate synthase-like"/>
    <property type="match status" value="1"/>
</dbReference>
<dbReference type="Pfam" id="PF02668">
    <property type="entry name" value="TauD"/>
    <property type="match status" value="1"/>
</dbReference>
<evidence type="ECO:0000313" key="5">
    <source>
        <dbReference type="Proteomes" id="UP000233524"/>
    </source>
</evidence>
<sequence length="232" mass="25455">MAPGVSADDASTMLHSPQGAAQCPPKMVGSLAWDAASLQEADYSYKLTGTHVQEINRALGIFKDYELDGPDISPKTFPLPTLGPILEGFAREIHYGRGFVLITGLEPDLYSDEDNALIFLGMSSYIGLDRGMQDNRGRMMVHVSDQGKGPAGGTKASNKPSPFHTEFFCDILSLYVRGEPASGGNIKIASSWQVYNDLCKSRPDIIRTLQAPDWTFERYGHIFQHSAQTHML</sequence>
<dbReference type="STRING" id="41688.A0A2N3N0Y7"/>
<evidence type="ECO:0000256" key="2">
    <source>
        <dbReference type="SAM" id="MobiDB-lite"/>
    </source>
</evidence>
<feature type="domain" description="TauD/TfdA-like" evidence="3">
    <location>
        <begin position="71"/>
        <end position="220"/>
    </location>
</feature>
<dbReference type="VEuPathDB" id="FungiDB:jhhlp_007915"/>
<protein>
    <recommendedName>
        <fullName evidence="3">TauD/TfdA-like domain-containing protein</fullName>
    </recommendedName>
</protein>
<dbReference type="InterPro" id="IPR042098">
    <property type="entry name" value="TauD-like_sf"/>
</dbReference>
<gene>
    <name evidence="4" type="ORF">jhhlp_007915</name>
</gene>
<dbReference type="InParanoid" id="A0A2N3N0Y7"/>
<keyword evidence="5" id="KW-1185">Reference proteome</keyword>
<evidence type="ECO:0000313" key="4">
    <source>
        <dbReference type="EMBL" id="PKS06081.1"/>
    </source>
</evidence>
<reference evidence="4 5" key="1">
    <citation type="journal article" date="2017" name="G3 (Bethesda)">
        <title>First Draft Genome Sequence of the Pathogenic Fungus Lomentospora prolificans (Formerly Scedosporium prolificans).</title>
        <authorList>
            <person name="Luo R."/>
            <person name="Zimin A."/>
            <person name="Workman R."/>
            <person name="Fan Y."/>
            <person name="Pertea G."/>
            <person name="Grossman N."/>
            <person name="Wear M.P."/>
            <person name="Jia B."/>
            <person name="Miller H."/>
            <person name="Casadevall A."/>
            <person name="Timp W."/>
            <person name="Zhang S.X."/>
            <person name="Salzberg S.L."/>
        </authorList>
    </citation>
    <scope>NUCLEOTIDE SEQUENCE [LARGE SCALE GENOMIC DNA]</scope>
    <source>
        <strain evidence="4 5">JHH-5317</strain>
    </source>
</reference>
<evidence type="ECO:0000259" key="3">
    <source>
        <dbReference type="Pfam" id="PF02668"/>
    </source>
</evidence>
<dbReference type="InterPro" id="IPR003819">
    <property type="entry name" value="TauD/TfdA-like"/>
</dbReference>